<gene>
    <name evidence="2" type="ORF">UV20_C0004G0060</name>
</gene>
<feature type="transmembrane region" description="Helical" evidence="1">
    <location>
        <begin position="20"/>
        <end position="41"/>
    </location>
</feature>
<organism evidence="2 3">
    <name type="scientific">Candidatus Magasanikbacteria bacterium GW2011_GWA2_42_32</name>
    <dbReference type="NCBI Taxonomy" id="1619039"/>
    <lineage>
        <taxon>Bacteria</taxon>
        <taxon>Candidatus Magasanikiibacteriota</taxon>
    </lineage>
</organism>
<evidence type="ECO:0000313" key="3">
    <source>
        <dbReference type="Proteomes" id="UP000034837"/>
    </source>
</evidence>
<evidence type="ECO:0000256" key="1">
    <source>
        <dbReference type="SAM" id="Phobius"/>
    </source>
</evidence>
<reference evidence="2 3" key="1">
    <citation type="journal article" date="2015" name="Nature">
        <title>rRNA introns, odd ribosomes, and small enigmatic genomes across a large radiation of phyla.</title>
        <authorList>
            <person name="Brown C.T."/>
            <person name="Hug L.A."/>
            <person name="Thomas B.C."/>
            <person name="Sharon I."/>
            <person name="Castelle C.J."/>
            <person name="Singh A."/>
            <person name="Wilkins M.J."/>
            <person name="Williams K.H."/>
            <person name="Banfield J.F."/>
        </authorList>
    </citation>
    <scope>NUCLEOTIDE SEQUENCE [LARGE SCALE GENOMIC DNA]</scope>
</reference>
<comment type="caution">
    <text evidence="2">The sequence shown here is derived from an EMBL/GenBank/DDBJ whole genome shotgun (WGS) entry which is preliminary data.</text>
</comment>
<accession>A0A0G1A7Q2</accession>
<dbReference type="EMBL" id="LCDO01000004">
    <property type="protein sequence ID" value="KKS56964.1"/>
    <property type="molecule type" value="Genomic_DNA"/>
</dbReference>
<dbReference type="Proteomes" id="UP000034837">
    <property type="component" value="Unassembled WGS sequence"/>
</dbReference>
<keyword evidence="1" id="KW-0812">Transmembrane</keyword>
<name>A0A0G1A7Q2_9BACT</name>
<dbReference type="InterPro" id="IPR025101">
    <property type="entry name" value="DUF4012"/>
</dbReference>
<keyword evidence="1" id="KW-0472">Membrane</keyword>
<evidence type="ECO:0000313" key="2">
    <source>
        <dbReference type="EMBL" id="KKS56964.1"/>
    </source>
</evidence>
<evidence type="ECO:0008006" key="4">
    <source>
        <dbReference type="Google" id="ProtNLM"/>
    </source>
</evidence>
<keyword evidence="1" id="KW-1133">Transmembrane helix</keyword>
<proteinExistence type="predicted"/>
<dbReference type="AlphaFoldDB" id="A0A0G1A7Q2"/>
<protein>
    <recommendedName>
        <fullName evidence="4">DUF4012 domain-containing protein</fullName>
    </recommendedName>
</protein>
<sequence>MEKSPLIQPFAHRERRFKYWKFFSVVFFSLLIFGLGFWFFYKNSFINNKQEETFFNQAESFKDALSFVPSFLGFTRPQTYLVLFLNNTEIRPGGGFIGSYALVKVDSGKIDILKTDGSENLDWAAPTDFRVESPAPLKKFLKQELWFFRDSNWSPDFPTSAKTSLWFYRFEGGINGSKIDGVLGLTPTVVERLMALTGPLSVRDKKFSAENFTEALEYHVEYGYKDEGAKKEERKSIIKDLSFELLKKVTSLPPWKWQDLLSLGMDLFKQKQIMIFSNNEELQKNLERNNWSGAIKKTDSDYLLVVDANLASLKTDPAVKRKIKYELSLEGNDYKARVSIEYDHGGEFDWKTTRYRTYTRIYVPEGSRLISADGFINEQNKKVEADVSNDLDKVFFGGFLSVEPKTKKTLTIEYFLPPRVAEQIKNGSYTLFVQKQLGSIGSALTVDLNFDKTEGEEKSFSQDTDLTVDREFKINEIK</sequence>
<dbReference type="Pfam" id="PF13196">
    <property type="entry name" value="DUF4012"/>
    <property type="match status" value="1"/>
</dbReference>